<dbReference type="InterPro" id="IPR009060">
    <property type="entry name" value="UBA-like_sf"/>
</dbReference>
<sequence length="406" mass="45049">MQLTVSNESTEQVYGPIDVSDDMVLDDLLALLELDCSFDGEKQDLYNNMAAIDVDGSRAKTLKELGIQNSQLLLIKNKSESNIENLNDRDYVEAFRRQLLANQLMRQQLSFQIPGLDNIINDPRLFFERLSPIILQRRGGSPFSAVQNQNDFGIPQGEYEKLMKDPENPENKKRLAELTDQKAIDEQLRYAYEFTPEVFTTVSMLFINLEINGHPVKAFVDTGAQMTMMSTKLAELTGLTRLIDRRFIGEARGVGTGKILGRIHQAQLKIETQYIPGSFAVLDTGIDLLFGLDMLRRHQAIIDLKDNVMKIAGVETKFLTEADIPKSSQEEIIKKAGGPSGVIQGTGSTVPSNAPTTINSQQQGGISHSEAAINQLMDLGFTRTEVIKALDMTGGNAELAASYLFQ</sequence>
<keyword evidence="8" id="KW-1185">Reference proteome</keyword>
<dbReference type="Pfam" id="PF09668">
    <property type="entry name" value="Asp_protease"/>
    <property type="match status" value="1"/>
</dbReference>
<dbReference type="InterPro" id="IPR015940">
    <property type="entry name" value="UBA"/>
</dbReference>
<comment type="similarity">
    <text evidence="1">Belongs to the DDI1 family.</text>
</comment>
<accession>J7S904</accession>
<evidence type="ECO:0000259" key="5">
    <source>
        <dbReference type="PROSITE" id="PS50030"/>
    </source>
</evidence>
<dbReference type="SUPFAM" id="SSF50630">
    <property type="entry name" value="Acid proteases"/>
    <property type="match status" value="1"/>
</dbReference>
<evidence type="ECO:0000256" key="2">
    <source>
        <dbReference type="ARBA" id="ARBA00022670"/>
    </source>
</evidence>
<dbReference type="Gene3D" id="3.10.20.90">
    <property type="entry name" value="Phosphatidylinositol 3-kinase Catalytic Subunit, Chain A, domain 1"/>
    <property type="match status" value="1"/>
</dbReference>
<dbReference type="PROSITE" id="PS50030">
    <property type="entry name" value="UBA"/>
    <property type="match status" value="1"/>
</dbReference>
<dbReference type="Pfam" id="PF00627">
    <property type="entry name" value="UBA"/>
    <property type="match status" value="1"/>
</dbReference>
<dbReference type="Gene3D" id="2.40.70.10">
    <property type="entry name" value="Acid Proteases"/>
    <property type="match status" value="1"/>
</dbReference>
<protein>
    <recommendedName>
        <fullName evidence="9">DNA damage-inducible protein 1</fullName>
    </recommendedName>
</protein>
<keyword evidence="2" id="KW-0645">Protease</keyword>
<dbReference type="AlphaFoldDB" id="J7S904"/>
<dbReference type="GO" id="GO:0004190">
    <property type="term" value="F:aspartic-type endopeptidase activity"/>
    <property type="evidence" value="ECO:0007669"/>
    <property type="project" value="UniProtKB-KW"/>
</dbReference>
<dbReference type="GO" id="GO:0000149">
    <property type="term" value="F:SNARE binding"/>
    <property type="evidence" value="ECO:0007669"/>
    <property type="project" value="EnsemblFungi"/>
</dbReference>
<dbReference type="GO" id="GO:0009306">
    <property type="term" value="P:protein secretion"/>
    <property type="evidence" value="ECO:0007669"/>
    <property type="project" value="EnsemblFungi"/>
</dbReference>
<dbReference type="Gene3D" id="1.10.8.10">
    <property type="entry name" value="DNA helicase RuvA subunit, C-terminal domain"/>
    <property type="match status" value="1"/>
</dbReference>
<dbReference type="InterPro" id="IPR021109">
    <property type="entry name" value="Peptidase_aspartic_dom_sf"/>
</dbReference>
<dbReference type="SUPFAM" id="SSF46934">
    <property type="entry name" value="UBA-like"/>
    <property type="match status" value="1"/>
</dbReference>
<dbReference type="GO" id="GO:0045740">
    <property type="term" value="P:positive regulation of DNA replication"/>
    <property type="evidence" value="ECO:0007669"/>
    <property type="project" value="EnsemblFungi"/>
</dbReference>
<dbReference type="InterPro" id="IPR001995">
    <property type="entry name" value="Peptidase_A2_cat"/>
</dbReference>
<dbReference type="Proteomes" id="UP000006310">
    <property type="component" value="Chromosome 7"/>
</dbReference>
<dbReference type="PROSITE" id="PS50175">
    <property type="entry name" value="ASP_PROT_RETROV"/>
    <property type="match status" value="1"/>
</dbReference>
<evidence type="ECO:0000256" key="3">
    <source>
        <dbReference type="ARBA" id="ARBA00022750"/>
    </source>
</evidence>
<keyword evidence="3" id="KW-0064">Aspartyl protease</keyword>
<dbReference type="SMART" id="SM00165">
    <property type="entry name" value="UBA"/>
    <property type="match status" value="1"/>
</dbReference>
<dbReference type="GO" id="GO:0043328">
    <property type="term" value="P:protein transport to vacuole involved in ubiquitin-dependent protein catabolic process via the multivesicular body sorting pathway"/>
    <property type="evidence" value="ECO:0007669"/>
    <property type="project" value="EnsemblFungi"/>
</dbReference>
<gene>
    <name evidence="7" type="primary">KNAG0G01580</name>
    <name evidence="7" type="ordered locus">KNAG_0G01580</name>
</gene>
<dbReference type="PANTHER" id="PTHR12917">
    <property type="entry name" value="ASPARTYL PROTEASE DDI-RELATED"/>
    <property type="match status" value="1"/>
</dbReference>
<reference evidence="8" key="2">
    <citation type="submission" date="2012-08" db="EMBL/GenBank/DDBJ databases">
        <title>Genome sequence of Kazachstania naganishii.</title>
        <authorList>
            <person name="Gordon J.L."/>
            <person name="Armisen D."/>
            <person name="Proux-Wera E."/>
            <person name="OhEigeartaigh S.S."/>
            <person name="Byrne K.P."/>
            <person name="Wolfe K.H."/>
        </authorList>
    </citation>
    <scope>NUCLEOTIDE SEQUENCE [LARGE SCALE GENOMIC DNA]</scope>
    <source>
        <strain evidence="8">ATCC MYA-139 / BCRC 22969 / CBS 8797 / CCRC 22969 / KCTC 17520 / NBRC 10181 / NCYC 3082</strain>
    </source>
</reference>
<dbReference type="InterPro" id="IPR019103">
    <property type="entry name" value="Peptidase_aspartic_DDI1-type"/>
</dbReference>
<evidence type="ECO:0000313" key="7">
    <source>
        <dbReference type="EMBL" id="CCK71216.1"/>
    </source>
</evidence>
<feature type="domain" description="Peptidase A2" evidence="6">
    <location>
        <begin position="216"/>
        <end position="294"/>
    </location>
</feature>
<evidence type="ECO:0000313" key="8">
    <source>
        <dbReference type="Proteomes" id="UP000006310"/>
    </source>
</evidence>
<dbReference type="RefSeq" id="XP_022465462.1">
    <property type="nucleotide sequence ID" value="XM_022609025.1"/>
</dbReference>
<evidence type="ECO:0008006" key="9">
    <source>
        <dbReference type="Google" id="ProtNLM"/>
    </source>
</evidence>
<evidence type="ECO:0000259" key="6">
    <source>
        <dbReference type="PROSITE" id="PS50175"/>
    </source>
</evidence>
<dbReference type="STRING" id="1071383.J7S904"/>
<dbReference type="eggNOG" id="KOG0012">
    <property type="taxonomic scope" value="Eukaryota"/>
</dbReference>
<dbReference type="GeneID" id="34526940"/>
<dbReference type="GO" id="GO:1904855">
    <property type="term" value="F:proteasome regulatory particle binding"/>
    <property type="evidence" value="ECO:0007669"/>
    <property type="project" value="EnsemblFungi"/>
</dbReference>
<dbReference type="OrthoDB" id="1047367at2759"/>
<dbReference type="EMBL" id="HE978320">
    <property type="protein sequence ID" value="CCK71216.1"/>
    <property type="molecule type" value="Genomic_DNA"/>
</dbReference>
<dbReference type="GO" id="GO:0043130">
    <property type="term" value="F:ubiquitin binding"/>
    <property type="evidence" value="ECO:0007669"/>
    <property type="project" value="EnsemblFungi"/>
</dbReference>
<dbReference type="HOGENOM" id="CLU_020435_2_0_1"/>
<dbReference type="GO" id="GO:0031593">
    <property type="term" value="F:polyubiquitin modification-dependent protein binding"/>
    <property type="evidence" value="ECO:0007669"/>
    <property type="project" value="EnsemblFungi"/>
</dbReference>
<evidence type="ECO:0000256" key="4">
    <source>
        <dbReference type="ARBA" id="ARBA00022801"/>
    </source>
</evidence>
<feature type="domain" description="UBA" evidence="5">
    <location>
        <begin position="367"/>
        <end position="406"/>
    </location>
</feature>
<dbReference type="OMA" id="NTHTRHP"/>
<proteinExistence type="inferred from homology"/>
<dbReference type="KEGG" id="kng:KNAG_0G01580"/>
<dbReference type="PANTHER" id="PTHR12917:SF1">
    <property type="entry name" value="AT13091P"/>
    <property type="match status" value="1"/>
</dbReference>
<dbReference type="GO" id="GO:0030674">
    <property type="term" value="F:protein-macromolecule adaptor activity"/>
    <property type="evidence" value="ECO:0007669"/>
    <property type="project" value="EnsemblFungi"/>
</dbReference>
<dbReference type="MEROPS" id="A28.001"/>
<reference evidence="7 8" key="1">
    <citation type="journal article" date="2011" name="Proc. Natl. Acad. Sci. U.S.A.">
        <title>Evolutionary erosion of yeast sex chromosomes by mating-type switching accidents.</title>
        <authorList>
            <person name="Gordon J.L."/>
            <person name="Armisen D."/>
            <person name="Proux-Wera E."/>
            <person name="Oheigeartaigh S.S."/>
            <person name="Byrne K.P."/>
            <person name="Wolfe K.H."/>
        </authorList>
    </citation>
    <scope>NUCLEOTIDE SEQUENCE [LARGE SCALE GENOMIC DNA]</scope>
    <source>
        <strain evidence="8">ATCC MYA-139 / BCRC 22969 / CBS 8797 / CCRC 22969 / KCTC 17520 / NBRC 10181 / NCYC 3082</strain>
    </source>
</reference>
<dbReference type="CDD" id="cd14309">
    <property type="entry name" value="UBA_scDdi1_like"/>
    <property type="match status" value="1"/>
</dbReference>
<dbReference type="CDD" id="cd05479">
    <property type="entry name" value="RP_DDI"/>
    <property type="match status" value="1"/>
</dbReference>
<keyword evidence="4" id="KW-0378">Hydrolase</keyword>
<organism evidence="7 8">
    <name type="scientific">Huiozyma naganishii (strain ATCC MYA-139 / BCRC 22969 / CBS 8797 / KCTC 17520 / NBRC 10181 / NCYC 3082 / Yp74L-3)</name>
    <name type="common">Yeast</name>
    <name type="synonym">Kazachstania naganishii</name>
    <dbReference type="NCBI Taxonomy" id="1071383"/>
    <lineage>
        <taxon>Eukaryota</taxon>
        <taxon>Fungi</taxon>
        <taxon>Dikarya</taxon>
        <taxon>Ascomycota</taxon>
        <taxon>Saccharomycotina</taxon>
        <taxon>Saccharomycetes</taxon>
        <taxon>Saccharomycetales</taxon>
        <taxon>Saccharomycetaceae</taxon>
        <taxon>Huiozyma</taxon>
    </lineage>
</organism>
<evidence type="ECO:0000256" key="1">
    <source>
        <dbReference type="ARBA" id="ARBA00009136"/>
    </source>
</evidence>
<dbReference type="GO" id="GO:0005886">
    <property type="term" value="C:plasma membrane"/>
    <property type="evidence" value="ECO:0007669"/>
    <property type="project" value="EnsemblFungi"/>
</dbReference>
<name>J7S904_HUIN7</name>